<dbReference type="RefSeq" id="XP_049130174.1">
    <property type="nucleotide sequence ID" value="XM_049274217.1"/>
</dbReference>
<organism evidence="2 3">
    <name type="scientific">Colletotrichum spaethianum</name>
    <dbReference type="NCBI Taxonomy" id="700344"/>
    <lineage>
        <taxon>Eukaryota</taxon>
        <taxon>Fungi</taxon>
        <taxon>Dikarya</taxon>
        <taxon>Ascomycota</taxon>
        <taxon>Pezizomycotina</taxon>
        <taxon>Sordariomycetes</taxon>
        <taxon>Hypocreomycetidae</taxon>
        <taxon>Glomerellales</taxon>
        <taxon>Glomerellaceae</taxon>
        <taxon>Colletotrichum</taxon>
        <taxon>Colletotrichum spaethianum species complex</taxon>
    </lineage>
</organism>
<protein>
    <recommendedName>
        <fullName evidence="1">GCN5-related N-acetyltransferase Rv2170-like domain-containing protein</fullName>
    </recommendedName>
</protein>
<dbReference type="InterPro" id="IPR013653">
    <property type="entry name" value="GCN5-like_dom"/>
</dbReference>
<dbReference type="Gene3D" id="3.40.630.30">
    <property type="match status" value="1"/>
</dbReference>
<dbReference type="SUPFAM" id="SSF55729">
    <property type="entry name" value="Acyl-CoA N-acyltransferases (Nat)"/>
    <property type="match status" value="1"/>
</dbReference>
<evidence type="ECO:0000313" key="3">
    <source>
        <dbReference type="Proteomes" id="UP001055115"/>
    </source>
</evidence>
<accession>A0AA37P8Y3</accession>
<comment type="caution">
    <text evidence="2">The sequence shown here is derived from an EMBL/GenBank/DDBJ whole genome shotgun (WGS) entry which is preliminary data.</text>
</comment>
<dbReference type="InterPro" id="IPR016181">
    <property type="entry name" value="Acyl_CoA_acyltransferase"/>
</dbReference>
<gene>
    <name evidence="2" type="ORF">ColSpa_08005</name>
</gene>
<evidence type="ECO:0000259" key="1">
    <source>
        <dbReference type="Pfam" id="PF08445"/>
    </source>
</evidence>
<keyword evidence="3" id="KW-1185">Reference proteome</keyword>
<dbReference type="AlphaFoldDB" id="A0AA37P8Y3"/>
<feature type="domain" description="GCN5-related N-acetyltransferase Rv2170-like" evidence="1">
    <location>
        <begin position="30"/>
        <end position="111"/>
    </location>
</feature>
<dbReference type="EMBL" id="BQXU01000021">
    <property type="protein sequence ID" value="GKT47824.1"/>
    <property type="molecule type" value="Genomic_DNA"/>
</dbReference>
<evidence type="ECO:0000313" key="2">
    <source>
        <dbReference type="EMBL" id="GKT47824.1"/>
    </source>
</evidence>
<dbReference type="GeneID" id="73328807"/>
<dbReference type="GO" id="GO:0016747">
    <property type="term" value="F:acyltransferase activity, transferring groups other than amino-acyl groups"/>
    <property type="evidence" value="ECO:0007669"/>
    <property type="project" value="InterPro"/>
</dbReference>
<sequence>MSFPNLFLKLGDGTPIAWSFLDWTFWDSLETAQMIDLLLYKGTDGSLSSLHCEPPYRQRGYAKALAAKLFKRNSSDYGPDGWASADVAPDNLGSRGMCKSLNGKHAWNCSWNILQFDEEKEAES</sequence>
<dbReference type="Proteomes" id="UP001055115">
    <property type="component" value="Unassembled WGS sequence"/>
</dbReference>
<dbReference type="Pfam" id="PF08445">
    <property type="entry name" value="FR47"/>
    <property type="match status" value="1"/>
</dbReference>
<proteinExistence type="predicted"/>
<name>A0AA37P8Y3_9PEZI</name>
<reference evidence="2 3" key="1">
    <citation type="submission" date="2022-03" db="EMBL/GenBank/DDBJ databases">
        <title>Genome data of Colletotrichum spp.</title>
        <authorList>
            <person name="Utami Y.D."/>
            <person name="Hiruma K."/>
        </authorList>
    </citation>
    <scope>NUCLEOTIDE SEQUENCE [LARGE SCALE GENOMIC DNA]</scope>
    <source>
        <strain evidence="2 3">MAFF 239500</strain>
    </source>
</reference>